<keyword evidence="8" id="KW-1185">Reference proteome</keyword>
<sequence>MTNGQDRSVADFLNGSFESGTFSGWSTLGSAVVRQGSVDLGSSSDSNARFEPTNGSYFAELSSQDKSLSDIEIFLGLDVGSFNASFDTEKDNTYTVGSAIKQSVHISAGQKLSFDWKFKTTDYWSYNDSSFVVSGPSSAKLASVYSAGNYGAQSGRYDYTFADSGVYTIAVAVFNETDSSASSYLAVDNFTITSAAVNRAPTSANCSVRTSEDVAYTFSTSDFAFSDDDSGDSLKSVLITSAPDLGQLLFDGSSFTIGSSGYSIAKADLGKLTFVPAANANGDGYSSFQFKVLDQADAASAASTVTIDVTPVDDAPVSLRDLNLLDQAYETGSSPLGITLDSVDAHGAAGALFAEILDPDDDQLLITAVRWKDVSGSQTNNQWSEVSTTQATTIEGIYGTLTLASDGSFTYVVKDQHVGFLTLFDGQSLVDYFRLQISDGHGDPIDQDLNIGINGRDEVAKPTIALVSADDRVNRAEKGTGVTLTGLAPGASTVDVSWGATTKHISVTNGAWSTHFATTTDPNQSNPLLAVISEIPDDWQDTTIRITAFDHDGHASLQTERAVVVDTSFPTMPWLSQVAGDDQINASEKQNGITLIGKAEAGATVTLNWATATKTALATANGFWSVQLASSEIPDDSPRSTLLFSATDQAGNTSLVSRYWVGIDTVSPQIPTFEPITSDGIINIKESGLGIHISGQIERGCALLLTWDNLFIRPFVWPSGRWSQWITAQQLASLDLNAPIIATVTDKVGNSTISPPFHPTFDLLAPKVPLVESLGVLVNGQQVINAITKAAGVLLIGKTGSADAASTIRVMWGRTDKTTLVNSDGSWSILFSATELPADTAASVVSVQATDAAGNSSSITTQTILIDTKAPDTPKILTIAGDDLISAAEALTGVIVEGVAEPATSITLSWSSLTRTTTTTSGGTWSISFNSSELGFLSQGATSLSVLANDLAGNHSSSVSRNVQLATIAPAVPSLDAVAADNRINLVEAQYGITLHGRSEVNSQINARLGARSFTGKADPSGTWSIRIRSSDLPSADGTAMLHLSAINASGLESNVLTQALQIDRSAPRLLSQTVSGNKVLLLFSEDLASSSLVANNFQVLENRSLVPVMQAGIASTQANLVELTLGRQPASSSTLSTTYSPMSGGRSLVDISGNSVSAFSNNVVNSFRSTSSVVNLAATYRAVELFGSDPISGVGNAMANSITGNDAGNILEGRAGGDTLTGLGGSDVFRYSVLSDSLLNEYDWITDLAIGFDRIDAPHAVTFGGIRQLGSVSALTNVALRQVLSSDNFVANGVSSFSFGTRTFLALNDSIAGFSSSRDAVIEITGYSGSLNQLEII</sequence>
<dbReference type="InterPro" id="IPR013783">
    <property type="entry name" value="Ig-like_fold"/>
</dbReference>
<feature type="domain" description="Ig-like" evidence="5">
    <location>
        <begin position="833"/>
        <end position="867"/>
    </location>
</feature>
<evidence type="ECO:0000256" key="3">
    <source>
        <dbReference type="ARBA" id="ARBA00022737"/>
    </source>
</evidence>
<feature type="domain" description="Peptidase M10 serralysin C-terminal" evidence="4">
    <location>
        <begin position="1210"/>
        <end position="1261"/>
    </location>
</feature>
<dbReference type="Gene3D" id="2.60.40.10">
    <property type="entry name" value="Immunoglobulins"/>
    <property type="match status" value="5"/>
</dbReference>
<organism evidence="7 8">
    <name type="scientific">Cyanobium usitatum str. Tous</name>
    <dbReference type="NCBI Taxonomy" id="2116684"/>
    <lineage>
        <taxon>Bacteria</taxon>
        <taxon>Bacillati</taxon>
        <taxon>Cyanobacteriota</taxon>
        <taxon>Cyanophyceae</taxon>
        <taxon>Synechococcales</taxon>
        <taxon>Prochlorococcaceae</taxon>
        <taxon>Cyanobium</taxon>
    </lineage>
</organism>
<dbReference type="InterPro" id="IPR048165">
    <property type="entry name" value="Bluetail_dom"/>
</dbReference>
<dbReference type="EMBL" id="PXXO01000022">
    <property type="protein sequence ID" value="PSJ03457.1"/>
    <property type="molecule type" value="Genomic_DNA"/>
</dbReference>
<dbReference type="InterPro" id="IPR022038">
    <property type="entry name" value="Ig-like_bact"/>
</dbReference>
<dbReference type="InterPro" id="IPR013858">
    <property type="entry name" value="Peptidase_M10B_C"/>
</dbReference>
<dbReference type="NCBIfam" id="TIGR01965">
    <property type="entry name" value="VCBS_repeat"/>
    <property type="match status" value="1"/>
</dbReference>
<feature type="domain" description="RapA2 cadherin-like" evidence="6">
    <location>
        <begin position="304"/>
        <end position="411"/>
    </location>
</feature>
<dbReference type="Gene3D" id="2.150.10.10">
    <property type="entry name" value="Serralysin-like metalloprotease, C-terminal"/>
    <property type="match status" value="1"/>
</dbReference>
<comment type="caution">
    <text evidence="7">The sequence shown here is derived from an EMBL/GenBank/DDBJ whole genome shotgun (WGS) entry which is preliminary data.</text>
</comment>
<dbReference type="InterPro" id="IPR040853">
    <property type="entry name" value="RapA2_cadherin-like"/>
</dbReference>
<dbReference type="Pfam" id="PF17803">
    <property type="entry name" value="Cadherin_4"/>
    <property type="match status" value="1"/>
</dbReference>
<name>A0A2P7MQI4_9CYAN</name>
<proteinExistence type="predicted"/>
<dbReference type="Proteomes" id="UP000243002">
    <property type="component" value="Unassembled WGS sequence"/>
</dbReference>
<reference evidence="7 8" key="1">
    <citation type="journal article" date="2018" name="Environ. Microbiol.">
        <title>Ecological and genomic features of two widespread freshwater picocyanobacteria.</title>
        <authorList>
            <person name="Cabello-Yeves P.J."/>
            <person name="Picazo A."/>
            <person name="Camacho A."/>
            <person name="Callieri C."/>
            <person name="Rosselli R."/>
            <person name="Roda-Garcia J.J."/>
            <person name="Coutinho F.H."/>
            <person name="Rodriguez-Valera F."/>
        </authorList>
    </citation>
    <scope>NUCLEOTIDE SEQUENCE [LARGE SCALE GENOMIC DNA]</scope>
    <source>
        <strain evidence="7 8">Tous</strain>
    </source>
</reference>
<dbReference type="NCBIfam" id="NF041519">
    <property type="entry name" value="bluetail"/>
    <property type="match status" value="1"/>
</dbReference>
<evidence type="ECO:0000256" key="2">
    <source>
        <dbReference type="ARBA" id="ARBA00022525"/>
    </source>
</evidence>
<protein>
    <recommendedName>
        <fullName evidence="9">Cadherin domain-containing protein</fullName>
    </recommendedName>
</protein>
<evidence type="ECO:0000259" key="5">
    <source>
        <dbReference type="Pfam" id="PF12245"/>
    </source>
</evidence>
<dbReference type="GO" id="GO:0005509">
    <property type="term" value="F:calcium ion binding"/>
    <property type="evidence" value="ECO:0007669"/>
    <property type="project" value="InterPro"/>
</dbReference>
<dbReference type="SUPFAM" id="SSF51120">
    <property type="entry name" value="beta-Roll"/>
    <property type="match status" value="1"/>
</dbReference>
<feature type="domain" description="Ig-like" evidence="5">
    <location>
        <begin position="616"/>
        <end position="664"/>
    </location>
</feature>
<evidence type="ECO:0000313" key="8">
    <source>
        <dbReference type="Proteomes" id="UP000243002"/>
    </source>
</evidence>
<dbReference type="InterPro" id="IPR010221">
    <property type="entry name" value="VCBS_dom"/>
</dbReference>
<evidence type="ECO:0000256" key="1">
    <source>
        <dbReference type="ARBA" id="ARBA00004613"/>
    </source>
</evidence>
<dbReference type="Pfam" id="PF12245">
    <property type="entry name" value="Big_3_2"/>
    <property type="match status" value="2"/>
</dbReference>
<evidence type="ECO:0008006" key="9">
    <source>
        <dbReference type="Google" id="ProtNLM"/>
    </source>
</evidence>
<dbReference type="InterPro" id="IPR011049">
    <property type="entry name" value="Serralysin-like_metalloprot_C"/>
</dbReference>
<evidence type="ECO:0000259" key="4">
    <source>
        <dbReference type="Pfam" id="PF08548"/>
    </source>
</evidence>
<dbReference type="NCBIfam" id="NF033510">
    <property type="entry name" value="Ca_tandemer"/>
    <property type="match status" value="5"/>
</dbReference>
<keyword evidence="3" id="KW-0677">Repeat</keyword>
<accession>A0A2P7MQI4</accession>
<keyword evidence="2" id="KW-0964">Secreted</keyword>
<dbReference type="Pfam" id="PF08548">
    <property type="entry name" value="Peptidase_M10_C"/>
    <property type="match status" value="1"/>
</dbReference>
<evidence type="ECO:0000259" key="6">
    <source>
        <dbReference type="Pfam" id="PF17803"/>
    </source>
</evidence>
<dbReference type="GO" id="GO:0005615">
    <property type="term" value="C:extracellular space"/>
    <property type="evidence" value="ECO:0007669"/>
    <property type="project" value="InterPro"/>
</dbReference>
<comment type="subcellular location">
    <subcellularLocation>
        <location evidence="1">Secreted</location>
    </subcellularLocation>
</comment>
<gene>
    <name evidence="7" type="ORF">C7K55_12925</name>
</gene>
<evidence type="ECO:0000313" key="7">
    <source>
        <dbReference type="EMBL" id="PSJ03457.1"/>
    </source>
</evidence>